<name>A0ABV1JCZ3_9ACTN</name>
<feature type="transmembrane region" description="Helical" evidence="4">
    <location>
        <begin position="277"/>
        <end position="297"/>
    </location>
</feature>
<keyword evidence="4" id="KW-0812">Transmembrane</keyword>
<feature type="transmembrane region" description="Helical" evidence="4">
    <location>
        <begin position="369"/>
        <end position="389"/>
    </location>
</feature>
<dbReference type="Gene3D" id="1.10.10.10">
    <property type="entry name" value="Winged helix-like DNA-binding domain superfamily/Winged helix DNA-binding domain"/>
    <property type="match status" value="1"/>
</dbReference>
<protein>
    <submittedName>
        <fullName evidence="6">LuxR family transcriptional regulator</fullName>
    </submittedName>
</protein>
<sequence>MGSAVARIRDLIGGVRPFHIGFALYLAFSFSYLHDVMPLMGQAGLTGSSPAWYLGIFFAIKIIVFSICAIAAYKKPALSATGTLSACAALLIVIGIALSTIILRVGEFSFGPAESTLMLGIAACLLGVGDALMLVLWGRFCGTLSLRAVYLFVLSSYIVSLLFYALFVELPPLIILAIAVVGTAVIPTMLKRSMQTRAIEAIEPSRAALRGALSSLWRPVFITATFAFMSNLTLFVSGQQSVNVDEARWTSTVVTLLVVVAMILPALLFPKRIDIGAAYRIALPIAAGGFLLLAFFWNSGGGVANSMVAMGWLISDVISWCIIANVVHQTKLPALILYGASEAVIGFASLLGVAIGFTFSGFIETGGVAIMALALVAVYLLSTIVLFVLKDRSIADYSADREDGDASEGGFRKNGPTYIVEDRVERRCREISKQAQLTPRESDILGCLAQGRSTQYMAEKFTVSENTVKSHVKNVYQKLGVHSKQDVIDIINEKPKE</sequence>
<dbReference type="InterPro" id="IPR000792">
    <property type="entry name" value="Tscrpt_reg_LuxR_C"/>
</dbReference>
<feature type="domain" description="HTH luxR-type" evidence="5">
    <location>
        <begin position="430"/>
        <end position="495"/>
    </location>
</feature>
<evidence type="ECO:0000313" key="7">
    <source>
        <dbReference type="Proteomes" id="UP001487305"/>
    </source>
</evidence>
<evidence type="ECO:0000259" key="5">
    <source>
        <dbReference type="PROSITE" id="PS50043"/>
    </source>
</evidence>
<dbReference type="PANTHER" id="PTHR44688">
    <property type="entry name" value="DNA-BINDING TRANSCRIPTIONAL ACTIVATOR DEVR_DOSR"/>
    <property type="match status" value="1"/>
</dbReference>
<feature type="transmembrane region" description="Helical" evidence="4">
    <location>
        <begin position="216"/>
        <end position="237"/>
    </location>
</feature>
<feature type="transmembrane region" description="Helical" evidence="4">
    <location>
        <begin position="84"/>
        <end position="105"/>
    </location>
</feature>
<organism evidence="6 7">
    <name type="scientific">Raoultibacter massiliensis</name>
    <dbReference type="NCBI Taxonomy" id="1852371"/>
    <lineage>
        <taxon>Bacteria</taxon>
        <taxon>Bacillati</taxon>
        <taxon>Actinomycetota</taxon>
        <taxon>Coriobacteriia</taxon>
        <taxon>Eggerthellales</taxon>
        <taxon>Eggerthellaceae</taxon>
        <taxon>Raoultibacter</taxon>
    </lineage>
</organism>
<evidence type="ECO:0000313" key="6">
    <source>
        <dbReference type="EMBL" id="MEQ3362947.1"/>
    </source>
</evidence>
<comment type="caution">
    <text evidence="6">The sequence shown here is derived from an EMBL/GenBank/DDBJ whole genome shotgun (WGS) entry which is preliminary data.</text>
</comment>
<evidence type="ECO:0000256" key="4">
    <source>
        <dbReference type="SAM" id="Phobius"/>
    </source>
</evidence>
<dbReference type="EMBL" id="JBBNOP010000006">
    <property type="protein sequence ID" value="MEQ3362947.1"/>
    <property type="molecule type" value="Genomic_DNA"/>
</dbReference>
<dbReference type="PRINTS" id="PR00038">
    <property type="entry name" value="HTHLUXR"/>
</dbReference>
<feature type="transmembrane region" description="Helical" evidence="4">
    <location>
        <begin position="117"/>
        <end position="137"/>
    </location>
</feature>
<evidence type="ECO:0000256" key="2">
    <source>
        <dbReference type="ARBA" id="ARBA00023125"/>
    </source>
</evidence>
<dbReference type="InterPro" id="IPR016032">
    <property type="entry name" value="Sig_transdc_resp-reg_C-effctor"/>
</dbReference>
<dbReference type="PROSITE" id="PS50043">
    <property type="entry name" value="HTH_LUXR_2"/>
    <property type="match status" value="1"/>
</dbReference>
<evidence type="ECO:0000256" key="1">
    <source>
        <dbReference type="ARBA" id="ARBA00023015"/>
    </source>
</evidence>
<feature type="transmembrane region" description="Helical" evidence="4">
    <location>
        <begin position="149"/>
        <end position="167"/>
    </location>
</feature>
<feature type="transmembrane region" description="Helical" evidence="4">
    <location>
        <begin position="303"/>
        <end position="323"/>
    </location>
</feature>
<feature type="transmembrane region" description="Helical" evidence="4">
    <location>
        <begin position="12"/>
        <end position="32"/>
    </location>
</feature>
<keyword evidence="3" id="KW-0804">Transcription</keyword>
<dbReference type="PANTHER" id="PTHR44688:SF16">
    <property type="entry name" value="DNA-BINDING TRANSCRIPTIONAL ACTIVATOR DEVR_DOSR"/>
    <property type="match status" value="1"/>
</dbReference>
<gene>
    <name evidence="6" type="ORF">AAA083_08155</name>
</gene>
<keyword evidence="2" id="KW-0238">DNA-binding</keyword>
<accession>A0ABV1JCZ3</accession>
<keyword evidence="4" id="KW-1133">Transmembrane helix</keyword>
<dbReference type="Proteomes" id="UP001487305">
    <property type="component" value="Unassembled WGS sequence"/>
</dbReference>
<dbReference type="SMART" id="SM00421">
    <property type="entry name" value="HTH_LUXR"/>
    <property type="match status" value="1"/>
</dbReference>
<keyword evidence="4" id="KW-0472">Membrane</keyword>
<dbReference type="Pfam" id="PF00196">
    <property type="entry name" value="GerE"/>
    <property type="match status" value="1"/>
</dbReference>
<dbReference type="RefSeq" id="WP_349227423.1">
    <property type="nucleotide sequence ID" value="NZ_JBBNOP010000006.1"/>
</dbReference>
<proteinExistence type="predicted"/>
<feature type="transmembrane region" description="Helical" evidence="4">
    <location>
        <begin position="52"/>
        <end position="72"/>
    </location>
</feature>
<dbReference type="SUPFAM" id="SSF46894">
    <property type="entry name" value="C-terminal effector domain of the bipartite response regulators"/>
    <property type="match status" value="1"/>
</dbReference>
<keyword evidence="7" id="KW-1185">Reference proteome</keyword>
<feature type="transmembrane region" description="Helical" evidence="4">
    <location>
        <begin position="249"/>
        <end position="270"/>
    </location>
</feature>
<reference evidence="6 7" key="1">
    <citation type="submission" date="2024-04" db="EMBL/GenBank/DDBJ databases">
        <title>Human intestinal bacterial collection.</title>
        <authorList>
            <person name="Pauvert C."/>
            <person name="Hitch T.C.A."/>
            <person name="Clavel T."/>
        </authorList>
    </citation>
    <scope>NUCLEOTIDE SEQUENCE [LARGE SCALE GENOMIC DNA]</scope>
    <source>
        <strain evidence="6 7">CLA-KB-H42</strain>
    </source>
</reference>
<keyword evidence="1" id="KW-0805">Transcription regulation</keyword>
<dbReference type="InterPro" id="IPR036388">
    <property type="entry name" value="WH-like_DNA-bd_sf"/>
</dbReference>
<feature type="transmembrane region" description="Helical" evidence="4">
    <location>
        <begin position="335"/>
        <end position="363"/>
    </location>
</feature>
<feature type="transmembrane region" description="Helical" evidence="4">
    <location>
        <begin position="173"/>
        <end position="190"/>
    </location>
</feature>
<dbReference type="CDD" id="cd06170">
    <property type="entry name" value="LuxR_C_like"/>
    <property type="match status" value="1"/>
</dbReference>
<evidence type="ECO:0000256" key="3">
    <source>
        <dbReference type="ARBA" id="ARBA00023163"/>
    </source>
</evidence>